<feature type="compositionally biased region" description="Polar residues" evidence="1">
    <location>
        <begin position="92"/>
        <end position="101"/>
    </location>
</feature>
<accession>A0A9Q0PLT3</accession>
<evidence type="ECO:0000313" key="2">
    <source>
        <dbReference type="EMBL" id="KAJ6690522.1"/>
    </source>
</evidence>
<organism evidence="2 3">
    <name type="scientific">Salix viminalis</name>
    <name type="common">Common osier</name>
    <name type="synonym">Basket willow</name>
    <dbReference type="NCBI Taxonomy" id="40686"/>
    <lineage>
        <taxon>Eukaryota</taxon>
        <taxon>Viridiplantae</taxon>
        <taxon>Streptophyta</taxon>
        <taxon>Embryophyta</taxon>
        <taxon>Tracheophyta</taxon>
        <taxon>Spermatophyta</taxon>
        <taxon>Magnoliopsida</taxon>
        <taxon>eudicotyledons</taxon>
        <taxon>Gunneridae</taxon>
        <taxon>Pentapetalae</taxon>
        <taxon>rosids</taxon>
        <taxon>fabids</taxon>
        <taxon>Malpighiales</taxon>
        <taxon>Salicaceae</taxon>
        <taxon>Saliceae</taxon>
        <taxon>Salix</taxon>
    </lineage>
</organism>
<dbReference type="EMBL" id="JAPFFL010000012">
    <property type="protein sequence ID" value="KAJ6690522.1"/>
    <property type="molecule type" value="Genomic_DNA"/>
</dbReference>
<name>A0A9Q0PLT3_SALVM</name>
<protein>
    <submittedName>
        <fullName evidence="2">Uncharacterized protein</fullName>
    </submittedName>
</protein>
<reference evidence="2" key="1">
    <citation type="submission" date="2022-11" db="EMBL/GenBank/DDBJ databases">
        <authorList>
            <person name="Hyden B.L."/>
            <person name="Feng K."/>
            <person name="Yates T."/>
            <person name="Jawdy S."/>
            <person name="Smart L.B."/>
            <person name="Muchero W."/>
        </authorList>
    </citation>
    <scope>NUCLEOTIDE SEQUENCE</scope>
    <source>
        <tissue evidence="2">Shoot tip</tissue>
    </source>
</reference>
<keyword evidence="3" id="KW-1185">Reference proteome</keyword>
<evidence type="ECO:0000256" key="1">
    <source>
        <dbReference type="SAM" id="MobiDB-lite"/>
    </source>
</evidence>
<comment type="caution">
    <text evidence="2">The sequence shown here is derived from an EMBL/GenBank/DDBJ whole genome shotgun (WGS) entry which is preliminary data.</text>
</comment>
<reference evidence="2" key="2">
    <citation type="journal article" date="2023" name="Int. J. Mol. Sci.">
        <title>De Novo Assembly and Annotation of 11 Diverse Shrub Willow (Salix) Genomes Reveals Novel Gene Organization in Sex-Linked Regions.</title>
        <authorList>
            <person name="Hyden B."/>
            <person name="Feng K."/>
            <person name="Yates T.B."/>
            <person name="Jawdy S."/>
            <person name="Cereghino C."/>
            <person name="Smart L.B."/>
            <person name="Muchero W."/>
        </authorList>
    </citation>
    <scope>NUCLEOTIDE SEQUENCE [LARGE SCALE GENOMIC DNA]</scope>
    <source>
        <tissue evidence="2">Shoot tip</tissue>
    </source>
</reference>
<dbReference type="AlphaFoldDB" id="A0A9Q0PLT3"/>
<dbReference type="Proteomes" id="UP001151529">
    <property type="component" value="Chromosome 8"/>
</dbReference>
<proteinExistence type="predicted"/>
<sequence length="101" mass="10899">MKCACIGLKLTRKSEALVDQIEGFNFVGLIGGDDDDGLESVDSSSDGMKNRTPTDNLSLGLANPYTIGSPAQIAWGQRRQSNMIDKPPPSPHQDTINTDHQ</sequence>
<gene>
    <name evidence="2" type="ORF">OIU85_006752</name>
</gene>
<evidence type="ECO:0000313" key="3">
    <source>
        <dbReference type="Proteomes" id="UP001151529"/>
    </source>
</evidence>
<feature type="region of interest" description="Disordered" evidence="1">
    <location>
        <begin position="76"/>
        <end position="101"/>
    </location>
</feature>